<keyword evidence="3 7" id="KW-0694">RNA-binding</keyword>
<dbReference type="Proteomes" id="UP001461960">
    <property type="component" value="Unassembled WGS sequence"/>
</dbReference>
<dbReference type="EMBL" id="JBDGHN010000002">
    <property type="protein sequence ID" value="MEN2750716.1"/>
    <property type="molecule type" value="Genomic_DNA"/>
</dbReference>
<evidence type="ECO:0000313" key="12">
    <source>
        <dbReference type="Proteomes" id="UP001461960"/>
    </source>
</evidence>
<dbReference type="Gene3D" id="3.40.5.10">
    <property type="entry name" value="Ribosomal protein L9, N-terminal domain"/>
    <property type="match status" value="1"/>
</dbReference>
<dbReference type="SUPFAM" id="SSF55653">
    <property type="entry name" value="Ribosomal protein L9 C-domain"/>
    <property type="match status" value="1"/>
</dbReference>
<dbReference type="Pfam" id="PF03948">
    <property type="entry name" value="Ribosomal_L9_C"/>
    <property type="match status" value="1"/>
</dbReference>
<evidence type="ECO:0000256" key="2">
    <source>
        <dbReference type="ARBA" id="ARBA00022730"/>
    </source>
</evidence>
<dbReference type="Gene3D" id="3.10.430.100">
    <property type="entry name" value="Ribosomal protein L9, C-terminal domain"/>
    <property type="match status" value="1"/>
</dbReference>
<comment type="similarity">
    <text evidence="1 7">Belongs to the bacterial ribosomal protein bL9 family.</text>
</comment>
<keyword evidence="5 7" id="KW-0687">Ribonucleoprotein</keyword>
<feature type="domain" description="Ribosomal protein L9" evidence="10">
    <location>
        <begin position="13"/>
        <end position="40"/>
    </location>
</feature>
<dbReference type="PROSITE" id="PS00651">
    <property type="entry name" value="RIBOSOMAL_L9"/>
    <property type="match status" value="1"/>
</dbReference>
<dbReference type="InterPro" id="IPR000244">
    <property type="entry name" value="Ribosomal_bL9"/>
</dbReference>
<dbReference type="HAMAP" id="MF_00503">
    <property type="entry name" value="Ribosomal_bL9"/>
    <property type="match status" value="1"/>
</dbReference>
<evidence type="ECO:0000256" key="8">
    <source>
        <dbReference type="SAM" id="Coils"/>
    </source>
</evidence>
<organism evidence="11 12">
    <name type="scientific">Psychrobacter saeujeotis</name>
    <dbReference type="NCBI Taxonomy" id="3143436"/>
    <lineage>
        <taxon>Bacteria</taxon>
        <taxon>Pseudomonadati</taxon>
        <taxon>Pseudomonadota</taxon>
        <taxon>Gammaproteobacteria</taxon>
        <taxon>Moraxellales</taxon>
        <taxon>Moraxellaceae</taxon>
        <taxon>Psychrobacter</taxon>
    </lineage>
</organism>
<evidence type="ECO:0000256" key="9">
    <source>
        <dbReference type="SAM" id="MobiDB-lite"/>
    </source>
</evidence>
<sequence>MQIILLQRIVNLGKLGETVDVKPGYGRNFLIPQGKALPATKANIEKFEARRAELEAEEAKEIAVAQERADALTDVNVIMRAKSGDEGKLFGSIGTRDIAEALTNSGLEVDRAEIKLPEGTLRQVGEYNVDIQLHHDVTASILVTILSEDGDEENTAVEDDETQDENEDYSEE</sequence>
<dbReference type="InterPro" id="IPR036935">
    <property type="entry name" value="Ribosomal_bL9_N_sf"/>
</dbReference>
<keyword evidence="12" id="KW-1185">Reference proteome</keyword>
<reference evidence="11 12" key="1">
    <citation type="submission" date="2024-05" db="EMBL/GenBank/DDBJ databases">
        <authorList>
            <person name="Kim H.-Y."/>
            <person name="Kim E."/>
            <person name="Cai Y."/>
            <person name="Yang S.-M."/>
            <person name="Lee W."/>
        </authorList>
    </citation>
    <scope>NUCLEOTIDE SEQUENCE [LARGE SCALE GENOMIC DNA]</scope>
    <source>
        <strain evidence="11 12">FBL11</strain>
    </source>
</reference>
<feature type="coiled-coil region" evidence="8">
    <location>
        <begin position="37"/>
        <end position="69"/>
    </location>
</feature>
<comment type="function">
    <text evidence="7">Binds to the 23S rRNA.</text>
</comment>
<dbReference type="NCBIfam" id="TIGR00158">
    <property type="entry name" value="L9"/>
    <property type="match status" value="1"/>
</dbReference>
<dbReference type="InterPro" id="IPR009027">
    <property type="entry name" value="Ribosomal_bL9/RNase_H1_N"/>
</dbReference>
<dbReference type="InterPro" id="IPR036791">
    <property type="entry name" value="Ribosomal_bL9_C_sf"/>
</dbReference>
<evidence type="ECO:0000256" key="7">
    <source>
        <dbReference type="HAMAP-Rule" id="MF_00503"/>
    </source>
</evidence>
<dbReference type="PANTHER" id="PTHR21368">
    <property type="entry name" value="50S RIBOSOMAL PROTEIN L9"/>
    <property type="match status" value="1"/>
</dbReference>
<evidence type="ECO:0000256" key="4">
    <source>
        <dbReference type="ARBA" id="ARBA00022980"/>
    </source>
</evidence>
<keyword evidence="2 7" id="KW-0699">rRNA-binding</keyword>
<evidence type="ECO:0000313" key="11">
    <source>
        <dbReference type="EMBL" id="MEN2750716.1"/>
    </source>
</evidence>
<dbReference type="GO" id="GO:0005840">
    <property type="term" value="C:ribosome"/>
    <property type="evidence" value="ECO:0007669"/>
    <property type="project" value="UniProtKB-KW"/>
</dbReference>
<dbReference type="InterPro" id="IPR020069">
    <property type="entry name" value="Ribosomal_bL9_C"/>
</dbReference>
<dbReference type="SUPFAM" id="SSF55658">
    <property type="entry name" value="L9 N-domain-like"/>
    <property type="match status" value="1"/>
</dbReference>
<evidence type="ECO:0000259" key="10">
    <source>
        <dbReference type="PROSITE" id="PS00651"/>
    </source>
</evidence>
<dbReference type="InterPro" id="IPR020070">
    <property type="entry name" value="Ribosomal_bL9_N"/>
</dbReference>
<name>A0ABU9X5P4_9GAMM</name>
<evidence type="ECO:0000256" key="3">
    <source>
        <dbReference type="ARBA" id="ARBA00022884"/>
    </source>
</evidence>
<evidence type="ECO:0000256" key="6">
    <source>
        <dbReference type="ARBA" id="ARBA00035292"/>
    </source>
</evidence>
<keyword evidence="4 7" id="KW-0689">Ribosomal protein</keyword>
<proteinExistence type="inferred from homology"/>
<dbReference type="Pfam" id="PF01281">
    <property type="entry name" value="Ribosomal_L9_N"/>
    <property type="match status" value="1"/>
</dbReference>
<evidence type="ECO:0000256" key="1">
    <source>
        <dbReference type="ARBA" id="ARBA00010605"/>
    </source>
</evidence>
<accession>A0ABU9X5P4</accession>
<gene>
    <name evidence="7 11" type="primary">rplI</name>
    <name evidence="11" type="ORF">AAIR29_03635</name>
</gene>
<keyword evidence="8" id="KW-0175">Coiled coil</keyword>
<comment type="caution">
    <text evidence="11">The sequence shown here is derived from an EMBL/GenBank/DDBJ whole genome shotgun (WGS) entry which is preliminary data.</text>
</comment>
<dbReference type="InterPro" id="IPR020594">
    <property type="entry name" value="Ribosomal_bL9_bac/chp"/>
</dbReference>
<evidence type="ECO:0000256" key="5">
    <source>
        <dbReference type="ARBA" id="ARBA00023274"/>
    </source>
</evidence>
<dbReference type="RefSeq" id="WP_299216186.1">
    <property type="nucleotide sequence ID" value="NZ_JBDGHN010000002.1"/>
</dbReference>
<feature type="region of interest" description="Disordered" evidence="9">
    <location>
        <begin position="148"/>
        <end position="172"/>
    </location>
</feature>
<protein>
    <recommendedName>
        <fullName evidence="6 7">Large ribosomal subunit protein bL9</fullName>
    </recommendedName>
</protein>